<evidence type="ECO:0000313" key="1">
    <source>
        <dbReference type="EMBL" id="QLG04968.1"/>
    </source>
</evidence>
<geneLocation type="plasmid" evidence="1">
    <name>pSE5369-VIM</name>
</geneLocation>
<accession>A0A7S5YBM7</accession>
<protein>
    <submittedName>
        <fullName evidence="1">Uncharacterized protein</fullName>
    </submittedName>
</protein>
<name>A0A7S5YBM7_PSEAI</name>
<proteinExistence type="predicted"/>
<dbReference type="EMBL" id="MN894888">
    <property type="protein sequence ID" value="QLG04968.1"/>
    <property type="molecule type" value="Genomic_DNA"/>
</dbReference>
<organism evidence="1">
    <name type="scientific">Pseudomonas aeruginosa</name>
    <dbReference type="NCBI Taxonomy" id="287"/>
    <lineage>
        <taxon>Bacteria</taxon>
        <taxon>Pseudomonadati</taxon>
        <taxon>Pseudomonadota</taxon>
        <taxon>Gammaproteobacteria</taxon>
        <taxon>Pseudomonadales</taxon>
        <taxon>Pseudomonadaceae</taxon>
        <taxon>Pseudomonas</taxon>
    </lineage>
</organism>
<keyword evidence="1" id="KW-0614">Plasmid</keyword>
<reference evidence="1" key="1">
    <citation type="submission" date="2019-12" db="EMBL/GenBank/DDBJ databases">
        <title>Compelete sequence of pSE5369-VIM.</title>
        <authorList>
            <person name="Zhou D."/>
        </authorList>
    </citation>
    <scope>NUCLEOTIDE SEQUENCE</scope>
    <source>
        <strain evidence="1">SE5369</strain>
        <plasmid evidence="1">pSE5369-VIM</plasmid>
    </source>
</reference>
<dbReference type="AlphaFoldDB" id="A0A7S5YBM7"/>
<sequence>MVTYAGADKESGQFSWARSAVLTTTVLVSQSEPAASLC</sequence>